<dbReference type="InterPro" id="IPR003586">
    <property type="entry name" value="Hint_dom_C"/>
</dbReference>
<dbReference type="GeneID" id="32154084"/>
<keyword evidence="9" id="KW-1185">Reference proteome</keyword>
<dbReference type="SUPFAM" id="SSF51294">
    <property type="entry name" value="Hedgehog/intein (Hint) domain"/>
    <property type="match status" value="1"/>
</dbReference>
<dbReference type="InterPro" id="IPR030934">
    <property type="entry name" value="Intein_C"/>
</dbReference>
<dbReference type="SMART" id="SM00306">
    <property type="entry name" value="HintN"/>
    <property type="match status" value="1"/>
</dbReference>
<keyword evidence="2" id="KW-0068">Autocatalytic cleavage</keyword>
<name>A6UVU7_META3</name>
<evidence type="ECO:0000259" key="6">
    <source>
        <dbReference type="PROSITE" id="PS50819"/>
    </source>
</evidence>
<feature type="domain" description="DOD-type homing endonuclease" evidence="6">
    <location>
        <begin position="508"/>
        <end position="637"/>
    </location>
</feature>
<dbReference type="STRING" id="419665.Maeo_1041"/>
<dbReference type="PANTHER" id="PTHR21075:SF0">
    <property type="entry name" value="ANAEROBIC RIBONUCLEOSIDE-TRIPHOSPHATE REDUCTASE"/>
    <property type="match status" value="1"/>
</dbReference>
<dbReference type="PROSITE" id="PS50819">
    <property type="entry name" value="INTEIN_ENDONUCLEASE"/>
    <property type="match status" value="1"/>
</dbReference>
<dbReference type="InterPro" id="IPR004860">
    <property type="entry name" value="LAGLIDADG_dom"/>
</dbReference>
<dbReference type="eggNOG" id="arCOG04889">
    <property type="taxonomic scope" value="Archaea"/>
</dbReference>
<dbReference type="InterPro" id="IPR004042">
    <property type="entry name" value="Intein_endonuc_central"/>
</dbReference>
<dbReference type="GO" id="GO:0004519">
    <property type="term" value="F:endonuclease activity"/>
    <property type="evidence" value="ECO:0007669"/>
    <property type="project" value="InterPro"/>
</dbReference>
<dbReference type="InterPro" id="IPR003587">
    <property type="entry name" value="Hint_dom_N"/>
</dbReference>
<dbReference type="GO" id="GO:0016539">
    <property type="term" value="P:intein-mediated protein splicing"/>
    <property type="evidence" value="ECO:0007669"/>
    <property type="project" value="InterPro"/>
</dbReference>
<dbReference type="SUPFAM" id="SSF51998">
    <property type="entry name" value="PFL-like glycyl radical enzymes"/>
    <property type="match status" value="2"/>
</dbReference>
<dbReference type="HOGENOM" id="CLU_002707_0_0_2"/>
<dbReference type="GO" id="GO:0008998">
    <property type="term" value="F:ribonucleoside-triphosphate reductase (thioredoxin) activity"/>
    <property type="evidence" value="ECO:0007669"/>
    <property type="project" value="InterPro"/>
</dbReference>
<dbReference type="InterPro" id="IPR006142">
    <property type="entry name" value="INTEIN"/>
</dbReference>
<dbReference type="CDD" id="cd00081">
    <property type="entry name" value="Hint"/>
    <property type="match status" value="2"/>
</dbReference>
<feature type="domain" description="ATP-cone" evidence="7">
    <location>
        <begin position="11"/>
        <end position="92"/>
    </location>
</feature>
<dbReference type="GO" id="GO:0004748">
    <property type="term" value="F:ribonucleoside-diphosphate reductase activity, thioredoxin disulfide as acceptor"/>
    <property type="evidence" value="ECO:0007669"/>
    <property type="project" value="TreeGrafter"/>
</dbReference>
<keyword evidence="4" id="KW-0651">Protein splicing</keyword>
<evidence type="ECO:0000256" key="5">
    <source>
        <dbReference type="PROSITE-ProRule" id="PRU00492"/>
    </source>
</evidence>
<accession>A6UVU7</accession>
<dbReference type="GO" id="GO:0031250">
    <property type="term" value="C:anaerobic ribonucleoside-triphosphate reductase complex"/>
    <property type="evidence" value="ECO:0007669"/>
    <property type="project" value="TreeGrafter"/>
</dbReference>
<evidence type="ECO:0000256" key="4">
    <source>
        <dbReference type="ARBA" id="ARBA00023000"/>
    </source>
</evidence>
<dbReference type="SMART" id="SM00305">
    <property type="entry name" value="HintC"/>
    <property type="match status" value="1"/>
</dbReference>
<dbReference type="Gene3D" id="2.170.16.10">
    <property type="entry name" value="Hedgehog/Intein (Hint) domain"/>
    <property type="match status" value="1"/>
</dbReference>
<organism evidence="8 9">
    <name type="scientific">Methanococcus aeolicus (strain ATCC BAA-1280 / DSM 17508 / OCM 812 / Nankai-3)</name>
    <dbReference type="NCBI Taxonomy" id="419665"/>
    <lineage>
        <taxon>Archaea</taxon>
        <taxon>Methanobacteriati</taxon>
        <taxon>Methanobacteriota</taxon>
        <taxon>Methanomada group</taxon>
        <taxon>Methanococci</taxon>
        <taxon>Methanococcales</taxon>
        <taxon>Methanococcaceae</taxon>
        <taxon>Methanococcus</taxon>
    </lineage>
</organism>
<dbReference type="PROSITE" id="PS50818">
    <property type="entry name" value="INTEIN_C_TER"/>
    <property type="match status" value="1"/>
</dbReference>
<gene>
    <name evidence="8" type="ordered locus">Maeo_1041</name>
</gene>
<dbReference type="eggNOG" id="arCOG03145">
    <property type="taxonomic scope" value="Archaea"/>
</dbReference>
<keyword evidence="1 5" id="KW-0547">Nucleotide-binding</keyword>
<dbReference type="InterPro" id="IPR006141">
    <property type="entry name" value="Intein_N"/>
</dbReference>
<dbReference type="PROSITE" id="PS51161">
    <property type="entry name" value="ATP_CONE"/>
    <property type="match status" value="1"/>
</dbReference>
<dbReference type="NCBIfam" id="TIGR02487">
    <property type="entry name" value="NrdD"/>
    <property type="match status" value="1"/>
</dbReference>
<dbReference type="AlphaFoldDB" id="A6UVU7"/>
<dbReference type="RefSeq" id="WP_011973751.1">
    <property type="nucleotide sequence ID" value="NC_009635.1"/>
</dbReference>
<dbReference type="EMBL" id="CP000743">
    <property type="protein sequence ID" value="ABR56619.1"/>
    <property type="molecule type" value="Genomic_DNA"/>
</dbReference>
<dbReference type="Pfam" id="PF03477">
    <property type="entry name" value="ATP-cone"/>
    <property type="match status" value="2"/>
</dbReference>
<dbReference type="GO" id="GO:0009265">
    <property type="term" value="P:2'-deoxyribonucleotide biosynthetic process"/>
    <property type="evidence" value="ECO:0007669"/>
    <property type="project" value="TreeGrafter"/>
</dbReference>
<evidence type="ECO:0000259" key="7">
    <source>
        <dbReference type="PROSITE" id="PS51161"/>
    </source>
</evidence>
<dbReference type="GO" id="GO:0005524">
    <property type="term" value="F:ATP binding"/>
    <property type="evidence" value="ECO:0007669"/>
    <property type="project" value="UniProtKB-UniRule"/>
</dbReference>
<proteinExistence type="predicted"/>
<dbReference type="PANTHER" id="PTHR21075">
    <property type="entry name" value="ANAEROBIC RIBONUCLEOSIDE-TRIPHOSPHATE REDUCTASE"/>
    <property type="match status" value="1"/>
</dbReference>
<dbReference type="PRINTS" id="PR00379">
    <property type="entry name" value="INTEIN"/>
</dbReference>
<dbReference type="Gene3D" id="3.10.28.10">
    <property type="entry name" value="Homing endonucleases"/>
    <property type="match status" value="1"/>
</dbReference>
<protein>
    <submittedName>
        <fullName evidence="8">Anaerobic ribonucleoside-triphosphate reductase</fullName>
    </submittedName>
</protein>
<dbReference type="Gene3D" id="3.20.70.20">
    <property type="match status" value="2"/>
</dbReference>
<evidence type="ECO:0000256" key="3">
    <source>
        <dbReference type="ARBA" id="ARBA00022840"/>
    </source>
</evidence>
<dbReference type="SUPFAM" id="SSF55608">
    <property type="entry name" value="Homing endonucleases"/>
    <property type="match status" value="2"/>
</dbReference>
<dbReference type="InterPro" id="IPR005144">
    <property type="entry name" value="ATP-cone_dom"/>
</dbReference>
<dbReference type="NCBIfam" id="TIGR01445">
    <property type="entry name" value="intein_Nterm"/>
    <property type="match status" value="1"/>
</dbReference>
<dbReference type="KEGG" id="mae:Maeo_1041"/>
<dbReference type="Pfam" id="PF14890">
    <property type="entry name" value="Intein_splicing"/>
    <property type="match status" value="1"/>
</dbReference>
<dbReference type="InterPro" id="IPR027434">
    <property type="entry name" value="Homing_endonucl"/>
</dbReference>
<dbReference type="GO" id="GO:0006260">
    <property type="term" value="P:DNA replication"/>
    <property type="evidence" value="ECO:0007669"/>
    <property type="project" value="InterPro"/>
</dbReference>
<reference evidence="8" key="1">
    <citation type="submission" date="2007-06" db="EMBL/GenBank/DDBJ databases">
        <title>Complete sequence of Methanococcus aeolicus Nankai-3.</title>
        <authorList>
            <consortium name="US DOE Joint Genome Institute"/>
            <person name="Copeland A."/>
            <person name="Lucas S."/>
            <person name="Lapidus A."/>
            <person name="Barry K."/>
            <person name="Glavina del Rio T."/>
            <person name="Dalin E."/>
            <person name="Tice H."/>
            <person name="Pitluck S."/>
            <person name="Chain P."/>
            <person name="Malfatti S."/>
            <person name="Shin M."/>
            <person name="Vergez L."/>
            <person name="Schmutz J."/>
            <person name="Larimer F."/>
            <person name="Land M."/>
            <person name="Hauser L."/>
            <person name="Kyrpides N."/>
            <person name="Lykidis A."/>
            <person name="Sieprawska-Lupa M."/>
            <person name="Whitman W.B."/>
            <person name="Richardson P."/>
        </authorList>
    </citation>
    <scope>NUCLEOTIDE SEQUENCE [LARGE SCALE GENOMIC DNA]</scope>
    <source>
        <strain evidence="8">Nankai-3</strain>
    </source>
</reference>
<dbReference type="Pfam" id="PF13597">
    <property type="entry name" value="NRDD"/>
    <property type="match status" value="2"/>
</dbReference>
<dbReference type="InterPro" id="IPR012833">
    <property type="entry name" value="NrdD"/>
</dbReference>
<evidence type="ECO:0000256" key="2">
    <source>
        <dbReference type="ARBA" id="ARBA00022813"/>
    </source>
</evidence>
<evidence type="ECO:0000313" key="8">
    <source>
        <dbReference type="EMBL" id="ABR56619.1"/>
    </source>
</evidence>
<keyword evidence="3 5" id="KW-0067">ATP-binding</keyword>
<dbReference type="Pfam" id="PF14528">
    <property type="entry name" value="LAGLIDADG_3"/>
    <property type="match status" value="1"/>
</dbReference>
<dbReference type="OrthoDB" id="139164at2157"/>
<dbReference type="Proteomes" id="UP000001106">
    <property type="component" value="Chromosome"/>
</dbReference>
<sequence>MIHTNKAKCNITIVKKDGNVESFNVNKLAKSLLNSNIDYKDVDLVVNIVCNKIYNNTSTEQIKKIVYDILKEIDDKKGTKYTENYQFKNILKVRTSKKEFEAFDKNKIIDALTNETGIDKETARKIGNDIEKEVKKFNLNYLTAPMIRELVNAKLIEYGLEEYRQKHTRLGIPVYDIKKLINKGSRENANLMHNPESIHKWVADETMKQYALLEVFPKHIADAHMRGDIHLHDLEYAAIRPVCCQHDLREFFLNGLKVDGTGNHTSVSKPAKHAEVAIQHAAKVLSAAQCEMSGGQSIDEFNIWLAPYMKGLPYDRVKQLMQMFIYEMNQMYVARGGQSLVKDELIFIKDNEKLKICKIGEYINEVMEKYNEKITVNGDTEILYLDEKDEVYTISVNINTGKTEFKRVYALSRHKPHNKIYKVVGKDGTTVSITEDHSLFNYNENGQLVQVKPKEMSHIIRNFDNPYTIEYKIGDLISTEYARSDSKYNSRQNDIPENIEITKELCQFLGLFVAEGSYGTNSIRISTTDDDVVKFIEKFLKNINENITLTIEKENNILFTNKGVYEFIKNVICINSGAPNKNIPEFILKGDKEIKQAFLGGLISGDGYISKDGRVQIYTTSEQLLGQLHILLSGLNMMYSINKVNEEGERVKIKGIESQRNHKLYVIEIAKNSTDVLDEYIIPKCKKDRIKGSDYEQLSYDYRIIKEYLRNIADKKPCDDYAWKSSNRKLKLTTLEKIEEMNPELRDEITKFKLNVPFEIKEIKETDYEEYVYDLSVEDNENFITATGILCHNTVFSSMNLEIEIPKYLKDKPAAIAGTTRGTYGEYEEEAKMILEALIDVVMEGDAVGKPFLFPNFIVKLRENAFKDENKHLMIKLHELSSKWGLPYFINMNPEWQANNTNAMGCRTRLSGDWTGDAEQDTLRTGNMQWYTLNLPRIAYEAGGDDDKLFEILSEKMGVIKEALDIKHDITQKILNDRIMPFMTQRFDREQEEEQYYRYDNTTKTFGFVGLNELLQFHVGEELHQSKEAVEFGRKVIEFMRNYANNLKKETGLRWTVTQTPAESTAGRFARLDHQHYKKETESVVKGDLSNIGSTYYTNSSHPRVDEGITLGEKVAIDEVFHPLCNGGHMGHFWNAEAYADPEALMEITRKISTRDVGFWTYTKNLSICEKCSVAMGGLKDNCNNCGSLDIQKYSRITGYLQNISNWNDAKRMELADRKSNIKKI</sequence>
<evidence type="ECO:0000256" key="1">
    <source>
        <dbReference type="ARBA" id="ARBA00022741"/>
    </source>
</evidence>
<evidence type="ECO:0000313" key="9">
    <source>
        <dbReference type="Proteomes" id="UP000001106"/>
    </source>
</evidence>
<dbReference type="InterPro" id="IPR036844">
    <property type="entry name" value="Hint_dom_sf"/>
</dbReference>
<dbReference type="eggNOG" id="arCOG03714">
    <property type="taxonomic scope" value="Archaea"/>
</dbReference>
<dbReference type="NCBIfam" id="TIGR01443">
    <property type="entry name" value="intein_Cterm"/>
    <property type="match status" value="1"/>
</dbReference>
<dbReference type="PROSITE" id="PS50817">
    <property type="entry name" value="INTEIN_N_TER"/>
    <property type="match status" value="1"/>
</dbReference>